<accession>A0AAP0IVI9</accession>
<sequence>MVMALAGNKEDLEDKRKVTTEASTSDVMCRDSELGIEGFVYARFSVERVSTQIISVCLLSINLCSRFSNGENLKFAVDLDLSKEYLFVESYI</sequence>
<organism evidence="1 2">
    <name type="scientific">Stephania yunnanensis</name>
    <dbReference type="NCBI Taxonomy" id="152371"/>
    <lineage>
        <taxon>Eukaryota</taxon>
        <taxon>Viridiplantae</taxon>
        <taxon>Streptophyta</taxon>
        <taxon>Embryophyta</taxon>
        <taxon>Tracheophyta</taxon>
        <taxon>Spermatophyta</taxon>
        <taxon>Magnoliopsida</taxon>
        <taxon>Ranunculales</taxon>
        <taxon>Menispermaceae</taxon>
        <taxon>Menispermoideae</taxon>
        <taxon>Cissampelideae</taxon>
        <taxon>Stephania</taxon>
    </lineage>
</organism>
<evidence type="ECO:0000313" key="2">
    <source>
        <dbReference type="Proteomes" id="UP001420932"/>
    </source>
</evidence>
<dbReference type="EMBL" id="JBBNAF010000008">
    <property type="protein sequence ID" value="KAK9121321.1"/>
    <property type="molecule type" value="Genomic_DNA"/>
</dbReference>
<keyword evidence="2" id="KW-1185">Reference proteome</keyword>
<dbReference type="AlphaFoldDB" id="A0AAP0IVI9"/>
<evidence type="ECO:0000313" key="1">
    <source>
        <dbReference type="EMBL" id="KAK9121321.1"/>
    </source>
</evidence>
<proteinExistence type="predicted"/>
<gene>
    <name evidence="1" type="ORF">Syun_018938</name>
</gene>
<dbReference type="Proteomes" id="UP001420932">
    <property type="component" value="Unassembled WGS sequence"/>
</dbReference>
<protein>
    <submittedName>
        <fullName evidence="1">Uncharacterized protein</fullName>
    </submittedName>
</protein>
<comment type="caution">
    <text evidence="1">The sequence shown here is derived from an EMBL/GenBank/DDBJ whole genome shotgun (WGS) entry which is preliminary data.</text>
</comment>
<reference evidence="1 2" key="1">
    <citation type="submission" date="2024-01" db="EMBL/GenBank/DDBJ databases">
        <title>Genome assemblies of Stephania.</title>
        <authorList>
            <person name="Yang L."/>
        </authorList>
    </citation>
    <scope>NUCLEOTIDE SEQUENCE [LARGE SCALE GENOMIC DNA]</scope>
    <source>
        <strain evidence="1">YNDBR</strain>
        <tissue evidence="1">Leaf</tissue>
    </source>
</reference>
<name>A0AAP0IVI9_9MAGN</name>